<organism evidence="10 11">
    <name type="scientific">Salipiger abyssi</name>
    <dbReference type="NCBI Taxonomy" id="1250539"/>
    <lineage>
        <taxon>Bacteria</taxon>
        <taxon>Pseudomonadati</taxon>
        <taxon>Pseudomonadota</taxon>
        <taxon>Alphaproteobacteria</taxon>
        <taxon>Rhodobacterales</taxon>
        <taxon>Roseobacteraceae</taxon>
        <taxon>Salipiger</taxon>
    </lineage>
</organism>
<proteinExistence type="predicted"/>
<dbReference type="SUPFAM" id="SSF52540">
    <property type="entry name" value="P-loop containing nucleoside triphosphate hydrolases"/>
    <property type="match status" value="1"/>
</dbReference>
<dbReference type="GO" id="GO:0016887">
    <property type="term" value="F:ATP hydrolysis activity"/>
    <property type="evidence" value="ECO:0007669"/>
    <property type="project" value="InterPro"/>
</dbReference>
<accession>A0A1P8UV72</accession>
<evidence type="ECO:0000256" key="5">
    <source>
        <dbReference type="ARBA" id="ARBA00022989"/>
    </source>
</evidence>
<dbReference type="SMART" id="SM00382">
    <property type="entry name" value="AAA"/>
    <property type="match status" value="1"/>
</dbReference>
<dbReference type="InterPro" id="IPR017871">
    <property type="entry name" value="ABC_transporter-like_CS"/>
</dbReference>
<dbReference type="PROSITE" id="PS50893">
    <property type="entry name" value="ABC_TRANSPORTER_2"/>
    <property type="match status" value="1"/>
</dbReference>
<dbReference type="KEGG" id="paby:Ga0080574_TMP2959"/>
<dbReference type="InterPro" id="IPR027417">
    <property type="entry name" value="P-loop_NTPase"/>
</dbReference>
<dbReference type="RefSeq" id="WP_076701087.1">
    <property type="nucleotide sequence ID" value="NZ_CP015093.1"/>
</dbReference>
<feature type="domain" description="ABC transporter" evidence="8">
    <location>
        <begin position="344"/>
        <end position="553"/>
    </location>
</feature>
<dbReference type="GO" id="GO:0005524">
    <property type="term" value="F:ATP binding"/>
    <property type="evidence" value="ECO:0007669"/>
    <property type="project" value="UniProtKB-KW"/>
</dbReference>
<evidence type="ECO:0000259" key="8">
    <source>
        <dbReference type="PROSITE" id="PS50893"/>
    </source>
</evidence>
<dbReference type="OrthoDB" id="5288404at2"/>
<keyword evidence="6 7" id="KW-0472">Membrane</keyword>
<evidence type="ECO:0000256" key="3">
    <source>
        <dbReference type="ARBA" id="ARBA00022741"/>
    </source>
</evidence>
<keyword evidence="2 7" id="KW-0812">Transmembrane</keyword>
<dbReference type="AlphaFoldDB" id="A0A1P8UV72"/>
<gene>
    <name evidence="10" type="ORF">Ga0080574_TMP2959</name>
</gene>
<dbReference type="GO" id="GO:0005886">
    <property type="term" value="C:plasma membrane"/>
    <property type="evidence" value="ECO:0007669"/>
    <property type="project" value="UniProtKB-SubCell"/>
</dbReference>
<protein>
    <submittedName>
        <fullName evidence="10">ATP-binding cassette, subfamily C, CydC</fullName>
    </submittedName>
</protein>
<feature type="transmembrane region" description="Helical" evidence="7">
    <location>
        <begin position="20"/>
        <end position="37"/>
    </location>
</feature>
<dbReference type="InterPro" id="IPR003593">
    <property type="entry name" value="AAA+_ATPase"/>
</dbReference>
<evidence type="ECO:0000259" key="9">
    <source>
        <dbReference type="PROSITE" id="PS50929"/>
    </source>
</evidence>
<dbReference type="GO" id="GO:0140359">
    <property type="term" value="F:ABC-type transporter activity"/>
    <property type="evidence" value="ECO:0007669"/>
    <property type="project" value="InterPro"/>
</dbReference>
<dbReference type="CDD" id="cd03228">
    <property type="entry name" value="ABCC_MRP_Like"/>
    <property type="match status" value="1"/>
</dbReference>
<dbReference type="PANTHER" id="PTHR24221">
    <property type="entry name" value="ATP-BINDING CASSETTE SUB-FAMILY B"/>
    <property type="match status" value="1"/>
</dbReference>
<dbReference type="Pfam" id="PF00005">
    <property type="entry name" value="ABC_tran"/>
    <property type="match status" value="1"/>
</dbReference>
<dbReference type="InterPro" id="IPR003439">
    <property type="entry name" value="ABC_transporter-like_ATP-bd"/>
</dbReference>
<evidence type="ECO:0000256" key="2">
    <source>
        <dbReference type="ARBA" id="ARBA00022692"/>
    </source>
</evidence>
<feature type="transmembrane region" description="Helical" evidence="7">
    <location>
        <begin position="165"/>
        <end position="184"/>
    </location>
</feature>
<keyword evidence="3" id="KW-0547">Nucleotide-binding</keyword>
<dbReference type="SUPFAM" id="SSF90123">
    <property type="entry name" value="ABC transporter transmembrane region"/>
    <property type="match status" value="1"/>
</dbReference>
<keyword evidence="11" id="KW-1185">Reference proteome</keyword>
<dbReference type="Proteomes" id="UP000187059">
    <property type="component" value="Chromosome"/>
</dbReference>
<keyword evidence="4 10" id="KW-0067">ATP-binding</keyword>
<dbReference type="PROSITE" id="PS50929">
    <property type="entry name" value="ABC_TM1F"/>
    <property type="match status" value="1"/>
</dbReference>
<evidence type="ECO:0000256" key="7">
    <source>
        <dbReference type="SAM" id="Phobius"/>
    </source>
</evidence>
<reference evidence="10 11" key="1">
    <citation type="submission" date="2016-04" db="EMBL/GenBank/DDBJ databases">
        <title>Deep-sea bacteria in the southern Pacific.</title>
        <authorList>
            <person name="Tang K."/>
        </authorList>
    </citation>
    <scope>NUCLEOTIDE SEQUENCE [LARGE SCALE GENOMIC DNA]</scope>
    <source>
        <strain evidence="10 11">JLT2014</strain>
    </source>
</reference>
<feature type="transmembrane region" description="Helical" evidence="7">
    <location>
        <begin position="139"/>
        <end position="159"/>
    </location>
</feature>
<dbReference type="Gene3D" id="1.20.1560.10">
    <property type="entry name" value="ABC transporter type 1, transmembrane domain"/>
    <property type="match status" value="1"/>
</dbReference>
<evidence type="ECO:0000313" key="10">
    <source>
        <dbReference type="EMBL" id="APZ53293.1"/>
    </source>
</evidence>
<feature type="transmembrane region" description="Helical" evidence="7">
    <location>
        <begin position="280"/>
        <end position="300"/>
    </location>
</feature>
<sequence length="556" mass="58492">MRRLWQVLRLLWKAEPWAMWRGAALAVAVLIMGAALLGLSGWFITATGIAGLAGIGIAFDVFRPSAGVRFLALGRAAARYGERLLTHDATLRALARLRVTLLARLERFSMPELRRLRGAAALTRITADVDALDGVVLRLALPVAAALITHGAAFVALWALTSHAVAASVALGYLLGGGVVLWRVGRATLAPSSQAEEAMQTLRQRAIGMFRGRREAILQGALPRWRGALDDTEAEARGAMDRLDAIDTGAGMILAVIVALVTAAAFALAGWLVADSGLDPARAAIGVFVSIALAETLLPLRRGMAEIGRMRDAAERVMADPAPHRLPKRSGPAEPAQPGAALEVRHLSLARPGWSRLLLHDLSFGVMPGEMLAIRGESGAGKSTLFDVLAGLETATAGEALLLGKPLPDWETPALRDALTLVPQRAALLSGSILENLALADPDLTEDKALAVLRAVALDEAVSARGGLGSQLGEGGAGLSGGQARRLVLARALLRRPAVLLLDEPTEGLDGPTARQVLTGVREFLPEAGIVTASHRAAELDAADRVLTLESYIPKN</sequence>
<dbReference type="InterPro" id="IPR036640">
    <property type="entry name" value="ABC1_TM_sf"/>
</dbReference>
<feature type="domain" description="ABC transmembrane type-1" evidence="9">
    <location>
        <begin position="22"/>
        <end position="309"/>
    </location>
</feature>
<dbReference type="InterPro" id="IPR039421">
    <property type="entry name" value="Type_1_exporter"/>
</dbReference>
<name>A0A1P8UV72_9RHOB</name>
<feature type="transmembrane region" description="Helical" evidence="7">
    <location>
        <begin position="43"/>
        <end position="62"/>
    </location>
</feature>
<dbReference type="EMBL" id="CP015093">
    <property type="protein sequence ID" value="APZ53293.1"/>
    <property type="molecule type" value="Genomic_DNA"/>
</dbReference>
<evidence type="ECO:0000256" key="4">
    <source>
        <dbReference type="ARBA" id="ARBA00022840"/>
    </source>
</evidence>
<evidence type="ECO:0000313" key="11">
    <source>
        <dbReference type="Proteomes" id="UP000187059"/>
    </source>
</evidence>
<dbReference type="PROSITE" id="PS00211">
    <property type="entry name" value="ABC_TRANSPORTER_1"/>
    <property type="match status" value="1"/>
</dbReference>
<comment type="subcellular location">
    <subcellularLocation>
        <location evidence="1">Cell membrane</location>
        <topology evidence="1">Multi-pass membrane protein</topology>
    </subcellularLocation>
</comment>
<dbReference type="Gene3D" id="3.40.50.300">
    <property type="entry name" value="P-loop containing nucleotide triphosphate hydrolases"/>
    <property type="match status" value="1"/>
</dbReference>
<evidence type="ECO:0000256" key="1">
    <source>
        <dbReference type="ARBA" id="ARBA00004651"/>
    </source>
</evidence>
<dbReference type="InterPro" id="IPR011527">
    <property type="entry name" value="ABC1_TM_dom"/>
</dbReference>
<feature type="transmembrane region" description="Helical" evidence="7">
    <location>
        <begin position="250"/>
        <end position="274"/>
    </location>
</feature>
<dbReference type="PANTHER" id="PTHR24221:SF654">
    <property type="entry name" value="ATP-BINDING CASSETTE SUB-FAMILY B MEMBER 6"/>
    <property type="match status" value="1"/>
</dbReference>
<evidence type="ECO:0000256" key="6">
    <source>
        <dbReference type="ARBA" id="ARBA00023136"/>
    </source>
</evidence>
<keyword evidence="5 7" id="KW-1133">Transmembrane helix</keyword>
<dbReference type="STRING" id="1250539.Ga0080574_TMP2959"/>